<evidence type="ECO:0000313" key="3">
    <source>
        <dbReference type="EMBL" id="KAJ5114161.1"/>
    </source>
</evidence>
<gene>
    <name evidence="3" type="ORF">N7456_002695</name>
</gene>
<dbReference type="InterPro" id="IPR015424">
    <property type="entry name" value="PyrdxlP-dep_Trfase"/>
</dbReference>
<name>A0A9W9G8Q3_9EURO</name>
<evidence type="ECO:0000313" key="4">
    <source>
        <dbReference type="Proteomes" id="UP001149165"/>
    </source>
</evidence>
<reference evidence="3" key="1">
    <citation type="submission" date="2022-11" db="EMBL/GenBank/DDBJ databases">
        <authorList>
            <person name="Petersen C."/>
        </authorList>
    </citation>
    <scope>NUCLEOTIDE SEQUENCE</scope>
    <source>
        <strain evidence="3">IBT 30069</strain>
    </source>
</reference>
<organism evidence="3 4">
    <name type="scientific">Penicillium angulare</name>
    <dbReference type="NCBI Taxonomy" id="116970"/>
    <lineage>
        <taxon>Eukaryota</taxon>
        <taxon>Fungi</taxon>
        <taxon>Dikarya</taxon>
        <taxon>Ascomycota</taxon>
        <taxon>Pezizomycotina</taxon>
        <taxon>Eurotiomycetes</taxon>
        <taxon>Eurotiomycetidae</taxon>
        <taxon>Eurotiales</taxon>
        <taxon>Aspergillaceae</taxon>
        <taxon>Penicillium</taxon>
    </lineage>
</organism>
<dbReference type="InterPro" id="IPR000192">
    <property type="entry name" value="Aminotrans_V_dom"/>
</dbReference>
<dbReference type="EMBL" id="JAPQKH010000002">
    <property type="protein sequence ID" value="KAJ5114161.1"/>
    <property type="molecule type" value="Genomic_DNA"/>
</dbReference>
<comment type="caution">
    <text evidence="3">The sequence shown here is derived from an EMBL/GenBank/DDBJ whole genome shotgun (WGS) entry which is preliminary data.</text>
</comment>
<proteinExistence type="predicted"/>
<sequence length="445" mass="50354">MGSQSQEPTPFGHEMQKHFSFAPGYRNLNHGSYGTSPRVIRDKANELRDECEMTPCPFIKYRFPDLLDESRVALSKFLGVPDSTVVLVPNATTGVNTVLHNLRWNNDGKDEIIQLDIIYGACGKTASYICESNQHRVRTREVRFEHPVEFSEMVSIFQRAIQTSKAEGYRPRVAIFDTIASNPGIRLPFEDFAAVCRSEGVLSLVDAAHGIGQIELNIPSWDPDFLVSNCHKWLYTPRGCAVFYVPERNQGIIRTTLPTSHGYIENVDSDESNSKPKSSNAKKSSFVSNFEFVGTTDMLAYLTIPQAIEWREQVCGGERKIQDYCTGLAKRGGQRVADILGTRILDNFSHDLTECFMVNVLLPINRPTSGPGSVVQGKNNVERPLNDWIQRTLIEDRNTYMPVFPFQGAWWVRISGQIYLDYSDFEWAGQTLKEVCEQLEQQTFV</sequence>
<evidence type="ECO:0000259" key="2">
    <source>
        <dbReference type="Pfam" id="PF00266"/>
    </source>
</evidence>
<dbReference type="OrthoDB" id="5978656at2759"/>
<dbReference type="InterPro" id="IPR015421">
    <property type="entry name" value="PyrdxlP-dep_Trfase_major"/>
</dbReference>
<dbReference type="GO" id="GO:0016740">
    <property type="term" value="F:transferase activity"/>
    <property type="evidence" value="ECO:0007669"/>
    <property type="project" value="UniProtKB-KW"/>
</dbReference>
<evidence type="ECO:0000256" key="1">
    <source>
        <dbReference type="ARBA" id="ARBA00022898"/>
    </source>
</evidence>
<reference evidence="3" key="2">
    <citation type="journal article" date="2023" name="IMA Fungus">
        <title>Comparative genomic study of the Penicillium genus elucidates a diverse pangenome and 15 lateral gene transfer events.</title>
        <authorList>
            <person name="Petersen C."/>
            <person name="Sorensen T."/>
            <person name="Nielsen M.R."/>
            <person name="Sondergaard T.E."/>
            <person name="Sorensen J.L."/>
            <person name="Fitzpatrick D.A."/>
            <person name="Frisvad J.C."/>
            <person name="Nielsen K.L."/>
        </authorList>
    </citation>
    <scope>NUCLEOTIDE SEQUENCE</scope>
    <source>
        <strain evidence="3">IBT 30069</strain>
    </source>
</reference>
<dbReference type="Gene3D" id="3.40.640.10">
    <property type="entry name" value="Type I PLP-dependent aspartate aminotransferase-like (Major domain)"/>
    <property type="match status" value="1"/>
</dbReference>
<keyword evidence="3" id="KW-0808">Transferase</keyword>
<dbReference type="SUPFAM" id="SSF53383">
    <property type="entry name" value="PLP-dependent transferases"/>
    <property type="match status" value="1"/>
</dbReference>
<dbReference type="AlphaFoldDB" id="A0A9W9G8Q3"/>
<accession>A0A9W9G8Q3</accession>
<feature type="domain" description="Aminotransferase class V" evidence="2">
    <location>
        <begin position="65"/>
        <end position="346"/>
    </location>
</feature>
<protein>
    <submittedName>
        <fullName evidence="3">Pyridoxal phosphate-dependent transferase major region subdomain 1</fullName>
    </submittedName>
</protein>
<keyword evidence="4" id="KW-1185">Reference proteome</keyword>
<dbReference type="PANTHER" id="PTHR43092">
    <property type="entry name" value="L-CYSTEINE DESULFHYDRASE"/>
    <property type="match status" value="1"/>
</dbReference>
<keyword evidence="1" id="KW-0663">Pyridoxal phosphate</keyword>
<dbReference type="Pfam" id="PF00266">
    <property type="entry name" value="Aminotran_5"/>
    <property type="match status" value="1"/>
</dbReference>
<dbReference type="PANTHER" id="PTHR43092:SF2">
    <property type="entry name" value="HERCYNYLCYSTEINE SULFOXIDE LYASE"/>
    <property type="match status" value="1"/>
</dbReference>
<dbReference type="Proteomes" id="UP001149165">
    <property type="component" value="Unassembled WGS sequence"/>
</dbReference>